<evidence type="ECO:0000313" key="2">
    <source>
        <dbReference type="EMBL" id="CAA9327375.1"/>
    </source>
</evidence>
<organism evidence="2">
    <name type="scientific">uncultured Gemmatimonadaceae bacterium</name>
    <dbReference type="NCBI Taxonomy" id="246130"/>
    <lineage>
        <taxon>Bacteria</taxon>
        <taxon>Pseudomonadati</taxon>
        <taxon>Gemmatimonadota</taxon>
        <taxon>Gemmatimonadia</taxon>
        <taxon>Gemmatimonadales</taxon>
        <taxon>Gemmatimonadaceae</taxon>
        <taxon>environmental samples</taxon>
    </lineage>
</organism>
<dbReference type="EMBL" id="CADCTU010000529">
    <property type="protein sequence ID" value="CAA9327375.1"/>
    <property type="molecule type" value="Genomic_DNA"/>
</dbReference>
<feature type="compositionally biased region" description="Basic and acidic residues" evidence="1">
    <location>
        <begin position="80"/>
        <end position="93"/>
    </location>
</feature>
<sequence>ERRPARHGRPDRAVQHRPAPRRRRAVRPHGPAHHRRPPAALDLPDRGDARAARRPAQRRPRHGPPDLQGQRHRRRGARARLRECDPPRRVDDRRRRRARRAARPVGARGARRGGERHPQLLSQLVRRHAAGGGVVLRAAHARGVARGAAPLAAGRQRGPELLAARRDPLPPHGGRGGRLPHHRRRHELPLAHRPRARRAGWL</sequence>
<accession>A0A6J4LAC4</accession>
<gene>
    <name evidence="2" type="ORF">AVDCRST_MAG11-2302</name>
</gene>
<feature type="region of interest" description="Disordered" evidence="1">
    <location>
        <begin position="164"/>
        <end position="202"/>
    </location>
</feature>
<dbReference type="AlphaFoldDB" id="A0A6J4LAC4"/>
<feature type="non-terminal residue" evidence="2">
    <location>
        <position position="202"/>
    </location>
</feature>
<name>A0A6J4LAC4_9BACT</name>
<reference evidence="2" key="1">
    <citation type="submission" date="2020-02" db="EMBL/GenBank/DDBJ databases">
        <authorList>
            <person name="Meier V. D."/>
        </authorList>
    </citation>
    <scope>NUCLEOTIDE SEQUENCE</scope>
    <source>
        <strain evidence="2">AVDCRST_MAG11</strain>
    </source>
</reference>
<feature type="compositionally biased region" description="Basic residues" evidence="1">
    <location>
        <begin position="70"/>
        <end position="79"/>
    </location>
</feature>
<feature type="compositionally biased region" description="Basic residues" evidence="1">
    <location>
        <begin position="52"/>
        <end position="62"/>
    </location>
</feature>
<feature type="compositionally biased region" description="Basic residues" evidence="1">
    <location>
        <begin position="18"/>
        <end position="37"/>
    </location>
</feature>
<proteinExistence type="predicted"/>
<protein>
    <submittedName>
        <fullName evidence="2">Uncharacterized protein</fullName>
    </submittedName>
</protein>
<feature type="non-terminal residue" evidence="2">
    <location>
        <position position="1"/>
    </location>
</feature>
<feature type="region of interest" description="Disordered" evidence="1">
    <location>
        <begin position="1"/>
        <end position="116"/>
    </location>
</feature>
<evidence type="ECO:0000256" key="1">
    <source>
        <dbReference type="SAM" id="MobiDB-lite"/>
    </source>
</evidence>
<feature type="compositionally biased region" description="Basic residues" evidence="1">
    <location>
        <begin position="178"/>
        <end position="202"/>
    </location>
</feature>